<evidence type="ECO:0000256" key="1">
    <source>
        <dbReference type="SAM" id="MobiDB-lite"/>
    </source>
</evidence>
<comment type="caution">
    <text evidence="2">The sequence shown here is derived from an EMBL/GenBank/DDBJ whole genome shotgun (WGS) entry which is preliminary data.</text>
</comment>
<keyword evidence="3" id="KW-1185">Reference proteome</keyword>
<dbReference type="Gramene" id="OMO83653">
    <property type="protein sequence ID" value="OMO83653"/>
    <property type="gene ID" value="CCACVL1_11285"/>
</dbReference>
<feature type="region of interest" description="Disordered" evidence="1">
    <location>
        <begin position="1"/>
        <end position="31"/>
    </location>
</feature>
<sequence>MVYSTLQAKKAGKQYGGANTHKPLRPPPDRCQCQKFTTLVVGGTGGGESTVGG</sequence>
<dbReference type="EMBL" id="AWWV01009847">
    <property type="protein sequence ID" value="OMO83653.1"/>
    <property type="molecule type" value="Genomic_DNA"/>
</dbReference>
<dbReference type="Proteomes" id="UP000188268">
    <property type="component" value="Unassembled WGS sequence"/>
</dbReference>
<protein>
    <submittedName>
        <fullName evidence="2">Uncharacterized protein</fullName>
    </submittedName>
</protein>
<reference evidence="2 3" key="1">
    <citation type="submission" date="2013-09" db="EMBL/GenBank/DDBJ databases">
        <title>Corchorus capsularis genome sequencing.</title>
        <authorList>
            <person name="Alam M."/>
            <person name="Haque M.S."/>
            <person name="Islam M.S."/>
            <person name="Emdad E.M."/>
            <person name="Islam M.M."/>
            <person name="Ahmed B."/>
            <person name="Halim A."/>
            <person name="Hossen Q.M.M."/>
            <person name="Hossain M.Z."/>
            <person name="Ahmed R."/>
            <person name="Khan M.M."/>
            <person name="Islam R."/>
            <person name="Rashid M.M."/>
            <person name="Khan S.A."/>
            <person name="Rahman M.S."/>
            <person name="Alam M."/>
        </authorList>
    </citation>
    <scope>NUCLEOTIDE SEQUENCE [LARGE SCALE GENOMIC DNA]</scope>
    <source>
        <strain evidence="3">cv. CVL-1</strain>
        <tissue evidence="2">Whole seedling</tissue>
    </source>
</reference>
<evidence type="ECO:0000313" key="3">
    <source>
        <dbReference type="Proteomes" id="UP000188268"/>
    </source>
</evidence>
<organism evidence="2 3">
    <name type="scientific">Corchorus capsularis</name>
    <name type="common">Jute</name>
    <dbReference type="NCBI Taxonomy" id="210143"/>
    <lineage>
        <taxon>Eukaryota</taxon>
        <taxon>Viridiplantae</taxon>
        <taxon>Streptophyta</taxon>
        <taxon>Embryophyta</taxon>
        <taxon>Tracheophyta</taxon>
        <taxon>Spermatophyta</taxon>
        <taxon>Magnoliopsida</taxon>
        <taxon>eudicotyledons</taxon>
        <taxon>Gunneridae</taxon>
        <taxon>Pentapetalae</taxon>
        <taxon>rosids</taxon>
        <taxon>malvids</taxon>
        <taxon>Malvales</taxon>
        <taxon>Malvaceae</taxon>
        <taxon>Grewioideae</taxon>
        <taxon>Apeibeae</taxon>
        <taxon>Corchorus</taxon>
    </lineage>
</organism>
<dbReference type="AlphaFoldDB" id="A0A1R3IM69"/>
<proteinExistence type="predicted"/>
<name>A0A1R3IM69_COCAP</name>
<gene>
    <name evidence="2" type="ORF">CCACVL1_11285</name>
</gene>
<evidence type="ECO:0000313" key="2">
    <source>
        <dbReference type="EMBL" id="OMO83653.1"/>
    </source>
</evidence>
<accession>A0A1R3IM69</accession>